<dbReference type="PANTHER" id="PTHR32322">
    <property type="entry name" value="INNER MEMBRANE TRANSPORTER"/>
    <property type="match status" value="1"/>
</dbReference>
<keyword evidence="4" id="KW-1133">Transmembrane helix</keyword>
<evidence type="ECO:0000256" key="3">
    <source>
        <dbReference type="ARBA" id="ARBA00022692"/>
    </source>
</evidence>
<name>A0A127A5W7_9MICC</name>
<dbReference type="PATRIC" id="fig|37927.3.peg.3747"/>
<dbReference type="InterPro" id="IPR000620">
    <property type="entry name" value="EamA_dom"/>
</dbReference>
<gene>
    <name evidence="7" type="ORF">SA2016_3653</name>
</gene>
<evidence type="ECO:0000256" key="5">
    <source>
        <dbReference type="ARBA" id="ARBA00023136"/>
    </source>
</evidence>
<dbReference type="InterPro" id="IPR050638">
    <property type="entry name" value="AA-Vitamin_Transporters"/>
</dbReference>
<evidence type="ECO:0000256" key="2">
    <source>
        <dbReference type="ARBA" id="ARBA00007362"/>
    </source>
</evidence>
<accession>A0A127A5W7</accession>
<dbReference type="EMBL" id="CP014518">
    <property type="protein sequence ID" value="AMM34311.1"/>
    <property type="molecule type" value="Genomic_DNA"/>
</dbReference>
<dbReference type="AlphaFoldDB" id="A0A127A5W7"/>
<dbReference type="SUPFAM" id="SSF103481">
    <property type="entry name" value="Multidrug resistance efflux transporter EmrE"/>
    <property type="match status" value="2"/>
</dbReference>
<evidence type="ECO:0000313" key="7">
    <source>
        <dbReference type="EMBL" id="AMM34311.1"/>
    </source>
</evidence>
<dbReference type="InterPro" id="IPR037185">
    <property type="entry name" value="EmrE-like"/>
</dbReference>
<keyword evidence="8" id="KW-1185">Reference proteome</keyword>
<dbReference type="RefSeq" id="WP_229710800.1">
    <property type="nucleotide sequence ID" value="NZ_BJMO01000087.1"/>
</dbReference>
<proteinExistence type="inferred from homology"/>
<feature type="domain" description="EamA" evidence="6">
    <location>
        <begin position="153"/>
        <end position="285"/>
    </location>
</feature>
<comment type="similarity">
    <text evidence="2">Belongs to the EamA transporter family.</text>
</comment>
<dbReference type="PANTHER" id="PTHR32322:SF2">
    <property type="entry name" value="EAMA DOMAIN-CONTAINING PROTEIN"/>
    <property type="match status" value="1"/>
</dbReference>
<evidence type="ECO:0000259" key="6">
    <source>
        <dbReference type="Pfam" id="PF00892"/>
    </source>
</evidence>
<dbReference type="GO" id="GO:0016020">
    <property type="term" value="C:membrane"/>
    <property type="evidence" value="ECO:0007669"/>
    <property type="project" value="UniProtKB-SubCell"/>
</dbReference>
<evidence type="ECO:0000313" key="8">
    <source>
        <dbReference type="Proteomes" id="UP000070134"/>
    </source>
</evidence>
<dbReference type="Pfam" id="PF00892">
    <property type="entry name" value="EamA"/>
    <property type="match status" value="2"/>
</dbReference>
<dbReference type="Proteomes" id="UP000070134">
    <property type="component" value="Chromosome"/>
</dbReference>
<protein>
    <submittedName>
        <fullName evidence="7">ABC transporter permease</fullName>
    </submittedName>
</protein>
<organism evidence="7 8">
    <name type="scientific">Sinomonas atrocyanea</name>
    <dbReference type="NCBI Taxonomy" id="37927"/>
    <lineage>
        <taxon>Bacteria</taxon>
        <taxon>Bacillati</taxon>
        <taxon>Actinomycetota</taxon>
        <taxon>Actinomycetes</taxon>
        <taxon>Micrococcales</taxon>
        <taxon>Micrococcaceae</taxon>
        <taxon>Sinomonas</taxon>
    </lineage>
</organism>
<keyword evidence="3" id="KW-0812">Transmembrane</keyword>
<feature type="domain" description="EamA" evidence="6">
    <location>
        <begin position="19"/>
        <end position="142"/>
    </location>
</feature>
<reference evidence="7 8" key="1">
    <citation type="submission" date="2016-02" db="EMBL/GenBank/DDBJ databases">
        <title>Complete genome of Sinomonas atrocyanea KCTC 3377.</title>
        <authorList>
            <person name="Kim K.M."/>
        </authorList>
    </citation>
    <scope>NUCLEOTIDE SEQUENCE [LARGE SCALE GENOMIC DNA]</scope>
    <source>
        <strain evidence="7 8">KCTC 3377</strain>
    </source>
</reference>
<evidence type="ECO:0000256" key="1">
    <source>
        <dbReference type="ARBA" id="ARBA00004141"/>
    </source>
</evidence>
<sequence length="306" mass="31501">MPSRLGAVMKSPALAPATAALAPAVWGSTYLVTAELLPPDRPLLASVMRALPAGLMLVALTRARLPRGFRAKTAALGVLNVGAFFYLLFVAAYRLPGGVAALVLCAQPMLVLLLNGVVLKQGIRAAHAAACGSVAVGISLLVLTSSAQLDAVGVVAGLGAAACMAAGIVLTKKWGKPPTMGNLAFTGWQLTFGGLFLAPMLVVGEGLPQTFTAENLLGFSYLGIVGAALTYWIWFKSIEALPTIAVSFLAFASPLTAAVLGFLFRGEAFTPIQALGALVIVGSIVSVQPRPPRLPRALPSPAHRSP</sequence>
<dbReference type="KEGG" id="satk:SA2016_3653"/>
<evidence type="ECO:0000256" key="4">
    <source>
        <dbReference type="ARBA" id="ARBA00022989"/>
    </source>
</evidence>
<comment type="subcellular location">
    <subcellularLocation>
        <location evidence="1">Membrane</location>
        <topology evidence="1">Multi-pass membrane protein</topology>
    </subcellularLocation>
</comment>
<dbReference type="STRING" id="37927.SA2016_3653"/>
<keyword evidence="5" id="KW-0472">Membrane</keyword>